<evidence type="ECO:0000313" key="4">
    <source>
        <dbReference type="Proteomes" id="UP000321832"/>
    </source>
</evidence>
<feature type="domain" description="MHYT" evidence="2">
    <location>
        <begin position="11"/>
        <end position="88"/>
    </location>
</feature>
<accession>A0A5C6U5G3</accession>
<dbReference type="Proteomes" id="UP000321832">
    <property type="component" value="Unassembled WGS sequence"/>
</dbReference>
<keyword evidence="1" id="KW-0472">Membrane</keyword>
<dbReference type="InterPro" id="IPR005330">
    <property type="entry name" value="MHYT_dom"/>
</dbReference>
<comment type="caution">
    <text evidence="3">The sequence shown here is derived from an EMBL/GenBank/DDBJ whole genome shotgun (WGS) entry which is preliminary data.</text>
</comment>
<evidence type="ECO:0000313" key="3">
    <source>
        <dbReference type="EMBL" id="TXC67371.1"/>
    </source>
</evidence>
<reference evidence="3 4" key="1">
    <citation type="submission" date="2019-08" db="EMBL/GenBank/DDBJ databases">
        <authorList>
            <person name="Khan S.A."/>
            <person name="Jeon C.O."/>
            <person name="Jeong S.E."/>
        </authorList>
    </citation>
    <scope>NUCLEOTIDE SEQUENCE [LARGE SCALE GENOMIC DNA]</scope>
    <source>
        <strain evidence="4">IMCC1728</strain>
    </source>
</reference>
<feature type="transmembrane region" description="Helical" evidence="1">
    <location>
        <begin position="45"/>
        <end position="66"/>
    </location>
</feature>
<dbReference type="PROSITE" id="PS50924">
    <property type="entry name" value="MHYT"/>
    <property type="match status" value="1"/>
</dbReference>
<keyword evidence="4" id="KW-1185">Reference proteome</keyword>
<proteinExistence type="predicted"/>
<sequence>MAPDSFLARQFHIALDAAAALLAALACHVGLALNRRVPGASRRGAMPWLAGGALALGTGLWSVHFVTAGLQPLRLPVAYNGFAVLATG</sequence>
<dbReference type="AlphaFoldDB" id="A0A5C6U5G3"/>
<keyword evidence="1" id="KW-1133">Transmembrane helix</keyword>
<comment type="caution">
    <text evidence="1">Lacks conserved residue(s) required for the propagation of feature annotation.</text>
</comment>
<dbReference type="GO" id="GO:0016020">
    <property type="term" value="C:membrane"/>
    <property type="evidence" value="ECO:0007669"/>
    <property type="project" value="UniProtKB-UniRule"/>
</dbReference>
<gene>
    <name evidence="3" type="ORF">FSC37_21800</name>
</gene>
<evidence type="ECO:0000259" key="2">
    <source>
        <dbReference type="PROSITE" id="PS50924"/>
    </source>
</evidence>
<dbReference type="EMBL" id="VOPW01000001">
    <property type="protein sequence ID" value="TXC67371.1"/>
    <property type="molecule type" value="Genomic_DNA"/>
</dbReference>
<feature type="transmembrane region" description="Helical" evidence="1">
    <location>
        <begin position="12"/>
        <end position="33"/>
    </location>
</feature>
<organism evidence="3 4">
    <name type="scientific">Piscinibacter aquaticus</name>
    <dbReference type="NCBI Taxonomy" id="392597"/>
    <lineage>
        <taxon>Bacteria</taxon>
        <taxon>Pseudomonadati</taxon>
        <taxon>Pseudomonadota</taxon>
        <taxon>Betaproteobacteria</taxon>
        <taxon>Burkholderiales</taxon>
        <taxon>Sphaerotilaceae</taxon>
        <taxon>Piscinibacter</taxon>
    </lineage>
</organism>
<name>A0A5C6U5G3_9BURK</name>
<keyword evidence="1" id="KW-0812">Transmembrane</keyword>
<protein>
    <recommendedName>
        <fullName evidence="2">MHYT domain-containing protein</fullName>
    </recommendedName>
</protein>
<evidence type="ECO:0000256" key="1">
    <source>
        <dbReference type="PROSITE-ProRule" id="PRU00244"/>
    </source>
</evidence>